<dbReference type="OrthoDB" id="999899at2759"/>
<evidence type="ECO:0000259" key="1">
    <source>
        <dbReference type="Pfam" id="PF13456"/>
    </source>
</evidence>
<dbReference type="GO" id="GO:0004523">
    <property type="term" value="F:RNA-DNA hybrid ribonuclease activity"/>
    <property type="evidence" value="ECO:0007669"/>
    <property type="project" value="InterPro"/>
</dbReference>
<feature type="domain" description="RNase H type-1" evidence="1">
    <location>
        <begin position="109"/>
        <end position="229"/>
    </location>
</feature>
<dbReference type="PANTHER" id="PTHR47074:SF61">
    <property type="entry name" value="RNASE H TYPE-1 DOMAIN-CONTAINING PROTEIN"/>
    <property type="match status" value="1"/>
</dbReference>
<keyword evidence="3" id="KW-1185">Reference proteome</keyword>
<dbReference type="GO" id="GO:0003676">
    <property type="term" value="F:nucleic acid binding"/>
    <property type="evidence" value="ECO:0007669"/>
    <property type="project" value="InterPro"/>
</dbReference>
<dbReference type="EMBL" id="JABEZY010000013">
    <property type="protein sequence ID" value="MBA0752547.1"/>
    <property type="molecule type" value="Genomic_DNA"/>
</dbReference>
<dbReference type="InterPro" id="IPR012337">
    <property type="entry name" value="RNaseH-like_sf"/>
</dbReference>
<dbReference type="InterPro" id="IPR002156">
    <property type="entry name" value="RNaseH_domain"/>
</dbReference>
<dbReference type="InterPro" id="IPR052929">
    <property type="entry name" value="RNase_H-like_EbsB-rel"/>
</dbReference>
<dbReference type="PANTHER" id="PTHR47074">
    <property type="entry name" value="BNAC02G40300D PROTEIN"/>
    <property type="match status" value="1"/>
</dbReference>
<dbReference type="CDD" id="cd06222">
    <property type="entry name" value="RNase_H_like"/>
    <property type="match status" value="1"/>
</dbReference>
<proteinExistence type="predicted"/>
<gene>
    <name evidence="2" type="ORF">Gogos_001374</name>
</gene>
<dbReference type="SUPFAM" id="SSF53098">
    <property type="entry name" value="Ribonuclease H-like"/>
    <property type="match status" value="1"/>
</dbReference>
<feature type="non-terminal residue" evidence="2">
    <location>
        <position position="251"/>
    </location>
</feature>
<evidence type="ECO:0000313" key="3">
    <source>
        <dbReference type="Proteomes" id="UP000593579"/>
    </source>
</evidence>
<comment type="caution">
    <text evidence="2">The sequence shown here is derived from an EMBL/GenBank/DDBJ whole genome shotgun (WGS) entry which is preliminary data.</text>
</comment>
<protein>
    <recommendedName>
        <fullName evidence="1">RNase H type-1 domain-containing protein</fullName>
    </recommendedName>
</protein>
<evidence type="ECO:0000313" key="2">
    <source>
        <dbReference type="EMBL" id="MBA0752547.1"/>
    </source>
</evidence>
<dbReference type="Gene3D" id="3.30.420.10">
    <property type="entry name" value="Ribonuclease H-like superfamily/Ribonuclease H"/>
    <property type="match status" value="1"/>
</dbReference>
<accession>A0A7J9CVP1</accession>
<sequence length="251" mass="28700">MSYSERSMESLNFSWVFNNSNLDIWSWLTWIFNEGTTEQCRGFCCGLWILWTSRNKFLYEGKISTGWDISKQIKSYILELEGIRERELTLETNTKSSQRLQRENTTIFFDAAFDSQHNRSASGLVVKEQEGKIVAAKSILHENVVSPFAAEAYAGYQATMLGIQLGYLNVDILGDSKTVATKCQSENCDRSEIGAIISDIQGLKGFFQKIRFIFIPRTGNIEAHRIARETLNKGNELYLKRETSRALCEEQ</sequence>
<dbReference type="Pfam" id="PF13456">
    <property type="entry name" value="RVT_3"/>
    <property type="match status" value="1"/>
</dbReference>
<reference evidence="2 3" key="1">
    <citation type="journal article" date="2019" name="Genome Biol. Evol.">
        <title>Insights into the evolution of the New World diploid cottons (Gossypium, subgenus Houzingenia) based on genome sequencing.</title>
        <authorList>
            <person name="Grover C.E."/>
            <person name="Arick M.A. 2nd"/>
            <person name="Thrash A."/>
            <person name="Conover J.L."/>
            <person name="Sanders W.S."/>
            <person name="Peterson D.G."/>
            <person name="Frelichowski J.E."/>
            <person name="Scheffler J.A."/>
            <person name="Scheffler B.E."/>
            <person name="Wendel J.F."/>
        </authorList>
    </citation>
    <scope>NUCLEOTIDE SEQUENCE [LARGE SCALE GENOMIC DNA]</scope>
    <source>
        <strain evidence="2">5</strain>
        <tissue evidence="2">Leaf</tissue>
    </source>
</reference>
<dbReference type="InterPro" id="IPR044730">
    <property type="entry name" value="RNase_H-like_dom_plant"/>
</dbReference>
<dbReference type="AlphaFoldDB" id="A0A7J9CVP1"/>
<dbReference type="InterPro" id="IPR036397">
    <property type="entry name" value="RNaseH_sf"/>
</dbReference>
<name>A0A7J9CVP1_GOSGO</name>
<organism evidence="2 3">
    <name type="scientific">Gossypium gossypioides</name>
    <name type="common">Mexican cotton</name>
    <name type="synonym">Selera gossypioides</name>
    <dbReference type="NCBI Taxonomy" id="34282"/>
    <lineage>
        <taxon>Eukaryota</taxon>
        <taxon>Viridiplantae</taxon>
        <taxon>Streptophyta</taxon>
        <taxon>Embryophyta</taxon>
        <taxon>Tracheophyta</taxon>
        <taxon>Spermatophyta</taxon>
        <taxon>Magnoliopsida</taxon>
        <taxon>eudicotyledons</taxon>
        <taxon>Gunneridae</taxon>
        <taxon>Pentapetalae</taxon>
        <taxon>rosids</taxon>
        <taxon>malvids</taxon>
        <taxon>Malvales</taxon>
        <taxon>Malvaceae</taxon>
        <taxon>Malvoideae</taxon>
        <taxon>Gossypium</taxon>
    </lineage>
</organism>
<dbReference type="Proteomes" id="UP000593579">
    <property type="component" value="Unassembled WGS sequence"/>
</dbReference>